<evidence type="ECO:0000256" key="1">
    <source>
        <dbReference type="ARBA" id="ARBA00007796"/>
    </source>
</evidence>
<feature type="region of interest" description="Disordered" evidence="4">
    <location>
        <begin position="247"/>
        <end position="271"/>
    </location>
</feature>
<accession>A0A183II70</accession>
<feature type="compositionally biased region" description="Low complexity" evidence="4">
    <location>
        <begin position="323"/>
        <end position="351"/>
    </location>
</feature>
<reference evidence="5 6" key="2">
    <citation type="submission" date="2018-11" db="EMBL/GenBank/DDBJ databases">
        <authorList>
            <consortium name="Pathogen Informatics"/>
        </authorList>
    </citation>
    <scope>NUCLEOTIDE SEQUENCE [LARGE SCALE GENOMIC DNA]</scope>
</reference>
<name>A0A183II70_9BILA</name>
<dbReference type="PANTHER" id="PTHR19423:SF1">
    <property type="entry name" value="SH3 DOMAIN-BINDING PROTEIN 5"/>
    <property type="match status" value="1"/>
</dbReference>
<dbReference type="InterPro" id="IPR007940">
    <property type="entry name" value="SH3BP5"/>
</dbReference>
<dbReference type="EMBL" id="UZAM01007682">
    <property type="protein sequence ID" value="VDP00766.1"/>
    <property type="molecule type" value="Genomic_DNA"/>
</dbReference>
<sequence length="385" mass="43443">MTTNFYGAKKSASSDDVYDMNRVHEELEKLNIATDIINKMEVQLDEAQAVFREVQMTWTQRLTQMAKRLGGCIEKSRPYYEARIKVSQQNAQKSALRFERANSLHAVAKQQVMLTQESLNRQGTSNVDPACLEVLNHHIQRVNEAEKERVQSEQQHVQMSRLVEQATKEVSAIQKSKHYFDMRVEFMKVLQNQKALIERLQEEIRQKKLDYNTSLHNLEHISEQIHELRNAGESSEDTLPCDPFISVSQPNTESSSMNSRNSSIRAQGDDDSCSLQRAINSGVILLAQELASRYSVSPHELFAFQFPPEDLDMEYRTAPEGISSSSSSEVKASKNSWSSSRRSSSDISTTSAGCRPVSLQLPSDVTVQAVKNSMAEHKADVAEPS</sequence>
<evidence type="ECO:0000256" key="4">
    <source>
        <dbReference type="SAM" id="MobiDB-lite"/>
    </source>
</evidence>
<evidence type="ECO:0000313" key="7">
    <source>
        <dbReference type="WBParaSite" id="SBAD_0000346901-mRNA-1"/>
    </source>
</evidence>
<dbReference type="GO" id="GO:0004860">
    <property type="term" value="F:protein kinase inhibitor activity"/>
    <property type="evidence" value="ECO:0007669"/>
    <property type="project" value="TreeGrafter"/>
</dbReference>
<evidence type="ECO:0000256" key="3">
    <source>
        <dbReference type="SAM" id="Coils"/>
    </source>
</evidence>
<dbReference type="GO" id="GO:0005737">
    <property type="term" value="C:cytoplasm"/>
    <property type="evidence" value="ECO:0007669"/>
    <property type="project" value="TreeGrafter"/>
</dbReference>
<evidence type="ECO:0000313" key="6">
    <source>
        <dbReference type="Proteomes" id="UP000270296"/>
    </source>
</evidence>
<dbReference type="WBParaSite" id="SBAD_0000346901-mRNA-1">
    <property type="protein sequence ID" value="SBAD_0000346901-mRNA-1"/>
    <property type="gene ID" value="SBAD_0000346901"/>
</dbReference>
<evidence type="ECO:0000313" key="5">
    <source>
        <dbReference type="EMBL" id="VDP00766.1"/>
    </source>
</evidence>
<keyword evidence="2 3" id="KW-0175">Coiled coil</keyword>
<dbReference type="Proteomes" id="UP000270296">
    <property type="component" value="Unassembled WGS sequence"/>
</dbReference>
<dbReference type="OrthoDB" id="446789at2759"/>
<dbReference type="AlphaFoldDB" id="A0A183II70"/>
<evidence type="ECO:0000256" key="2">
    <source>
        <dbReference type="ARBA" id="ARBA00023054"/>
    </source>
</evidence>
<reference evidence="7" key="1">
    <citation type="submission" date="2016-06" db="UniProtKB">
        <authorList>
            <consortium name="WormBaseParasite"/>
        </authorList>
    </citation>
    <scope>IDENTIFICATION</scope>
</reference>
<feature type="region of interest" description="Disordered" evidence="4">
    <location>
        <begin position="319"/>
        <end position="358"/>
    </location>
</feature>
<proteinExistence type="inferred from homology"/>
<protein>
    <submittedName>
        <fullName evidence="7">SH3 domain-binding protein 5-like</fullName>
    </submittedName>
</protein>
<organism evidence="7">
    <name type="scientific">Soboliphyme baturini</name>
    <dbReference type="NCBI Taxonomy" id="241478"/>
    <lineage>
        <taxon>Eukaryota</taxon>
        <taxon>Metazoa</taxon>
        <taxon>Ecdysozoa</taxon>
        <taxon>Nematoda</taxon>
        <taxon>Enoplea</taxon>
        <taxon>Dorylaimia</taxon>
        <taxon>Dioctophymatida</taxon>
        <taxon>Dioctophymatoidea</taxon>
        <taxon>Soboliphymatidae</taxon>
        <taxon>Soboliphyme</taxon>
    </lineage>
</organism>
<dbReference type="Pfam" id="PF05276">
    <property type="entry name" value="SH3BP5"/>
    <property type="match status" value="1"/>
</dbReference>
<feature type="coiled-coil region" evidence="3">
    <location>
        <begin position="30"/>
        <end position="57"/>
    </location>
</feature>
<comment type="similarity">
    <text evidence="1">Belongs to the SH3BP5 family.</text>
</comment>
<feature type="compositionally biased region" description="Low complexity" evidence="4">
    <location>
        <begin position="254"/>
        <end position="263"/>
    </location>
</feature>
<keyword evidence="6" id="KW-1185">Reference proteome</keyword>
<dbReference type="PANTHER" id="PTHR19423">
    <property type="entry name" value="SH3 DOMAIN-BINDING PROTEIN 5"/>
    <property type="match status" value="1"/>
</dbReference>
<dbReference type="GO" id="GO:0035556">
    <property type="term" value="P:intracellular signal transduction"/>
    <property type="evidence" value="ECO:0007669"/>
    <property type="project" value="InterPro"/>
</dbReference>
<gene>
    <name evidence="5" type="ORF">SBAD_LOCUS3315</name>
</gene>
<feature type="coiled-coil region" evidence="3">
    <location>
        <begin position="135"/>
        <end position="217"/>
    </location>
</feature>